<evidence type="ECO:0000313" key="1">
    <source>
        <dbReference type="EMBL" id="CAE2287474.1"/>
    </source>
</evidence>
<reference evidence="1" key="1">
    <citation type="submission" date="2021-01" db="EMBL/GenBank/DDBJ databases">
        <authorList>
            <person name="Corre E."/>
            <person name="Pelletier E."/>
            <person name="Niang G."/>
            <person name="Scheremetjew M."/>
            <person name="Finn R."/>
            <person name="Kale V."/>
            <person name="Holt S."/>
            <person name="Cochrane G."/>
            <person name="Meng A."/>
            <person name="Brown T."/>
            <person name="Cohen L."/>
        </authorList>
    </citation>
    <scope>NUCLEOTIDE SEQUENCE</scope>
    <source>
        <strain evidence="1">Isolate 1302-5</strain>
    </source>
</reference>
<sequence>MTSTSPTIKSITAAFPKPVLPRIHGEPNRTNLILLHKLACANTGAVKSTQGGRFGHLALFLGAEECLAHRGQAFFPPHNPGDVPTPAPAGATCQQITQANESFKHQK</sequence>
<organism evidence="1">
    <name type="scientific">Odontella aurita</name>
    <dbReference type="NCBI Taxonomy" id="265563"/>
    <lineage>
        <taxon>Eukaryota</taxon>
        <taxon>Sar</taxon>
        <taxon>Stramenopiles</taxon>
        <taxon>Ochrophyta</taxon>
        <taxon>Bacillariophyta</taxon>
        <taxon>Mediophyceae</taxon>
        <taxon>Biddulphiophycidae</taxon>
        <taxon>Eupodiscales</taxon>
        <taxon>Odontellaceae</taxon>
        <taxon>Odontella</taxon>
    </lineage>
</organism>
<name>A0A7S4NHV3_9STRA</name>
<dbReference type="EMBL" id="HBKQ01060381">
    <property type="protein sequence ID" value="CAE2287474.1"/>
    <property type="molecule type" value="Transcribed_RNA"/>
</dbReference>
<gene>
    <name evidence="1" type="ORF">OAUR00152_LOCUS41208</name>
</gene>
<proteinExistence type="predicted"/>
<accession>A0A7S4NHV3</accession>
<dbReference type="AlphaFoldDB" id="A0A7S4NHV3"/>
<protein>
    <submittedName>
        <fullName evidence="1">Uncharacterized protein</fullName>
    </submittedName>
</protein>